<comment type="catalytic activity">
    <reaction evidence="1">
        <text>ATP + protein L-histidine = ADP + protein N-phospho-L-histidine.</text>
        <dbReference type="EC" id="2.7.13.3"/>
    </reaction>
</comment>
<keyword evidence="3" id="KW-0597">Phosphoprotein</keyword>
<dbReference type="GO" id="GO:0005524">
    <property type="term" value="F:ATP binding"/>
    <property type="evidence" value="ECO:0007669"/>
    <property type="project" value="UniProtKB-KW"/>
</dbReference>
<dbReference type="PROSITE" id="PS50109">
    <property type="entry name" value="HIS_KIN"/>
    <property type="match status" value="1"/>
</dbReference>
<dbReference type="SUPFAM" id="SSF55874">
    <property type="entry name" value="ATPase domain of HSP90 chaperone/DNA topoisomerase II/histidine kinase"/>
    <property type="match status" value="1"/>
</dbReference>
<sequence>MTRISDTPAPAVTREALPGPTSRHPAAVRDLVDADAELALLRELIQAASSGPGVEPLAAAAARMITAATGTDVCFVHVLDDSDRSLTLAGATPPFDRHVGKVRLPLGSGISGWVASHRRPVVITDGKESDPRYLPIEPLHGQTFTSMVSVPMETDPGGLVGELAVHTVQRREFSARDVDLLCVIGRLIAGALHQARLHRQLVARERAHENFVEQVIEAQEIERRRLAGDIHDGISQRLITLSYRLDAAAQAMATDHAEASDQLDEARELVTLTLQEARAAISGLRPPVLDDLGLAGGLASLARTIPQIDVELELADTRLPEHIELALYRIAQECLQNVIKHAHATTAQLRFTVADDTATLAIVDDGVGFNTFEHPLGADEMGGYGLLSMAERAELVGGRLHIRSRPGSGTAVTVTIPLSTLHDEVDGKES</sequence>
<keyword evidence="4" id="KW-0808">Transferase</keyword>
<protein>
    <recommendedName>
        <fullName evidence="2">histidine kinase</fullName>
        <ecNumber evidence="2">2.7.13.3</ecNumber>
    </recommendedName>
</protein>
<feature type="region of interest" description="Disordered" evidence="9">
    <location>
        <begin position="1"/>
        <end position="25"/>
    </location>
</feature>
<dbReference type="InterPro" id="IPR005467">
    <property type="entry name" value="His_kinase_dom"/>
</dbReference>
<dbReference type="EC" id="2.7.13.3" evidence="2"/>
<evidence type="ECO:0000256" key="5">
    <source>
        <dbReference type="ARBA" id="ARBA00022741"/>
    </source>
</evidence>
<dbReference type="CDD" id="cd16917">
    <property type="entry name" value="HATPase_UhpB-NarQ-NarX-like"/>
    <property type="match status" value="1"/>
</dbReference>
<dbReference type="Gene3D" id="1.20.5.1930">
    <property type="match status" value="1"/>
</dbReference>
<dbReference type="Proteomes" id="UP000465302">
    <property type="component" value="Unassembled WGS sequence"/>
</dbReference>
<dbReference type="InterPro" id="IPR003594">
    <property type="entry name" value="HATPase_dom"/>
</dbReference>
<dbReference type="SMART" id="SM00065">
    <property type="entry name" value="GAF"/>
    <property type="match status" value="1"/>
</dbReference>
<keyword evidence="5" id="KW-0547">Nucleotide-binding</keyword>
<keyword evidence="6 11" id="KW-0418">Kinase</keyword>
<gene>
    <name evidence="11" type="ORF">MAGR_20520</name>
</gene>
<evidence type="ECO:0000256" key="3">
    <source>
        <dbReference type="ARBA" id="ARBA00022553"/>
    </source>
</evidence>
<evidence type="ECO:0000256" key="9">
    <source>
        <dbReference type="SAM" id="MobiDB-lite"/>
    </source>
</evidence>
<dbReference type="Gene3D" id="3.30.565.10">
    <property type="entry name" value="Histidine kinase-like ATPase, C-terminal domain"/>
    <property type="match status" value="1"/>
</dbReference>
<dbReference type="SMART" id="SM00387">
    <property type="entry name" value="HATPase_c"/>
    <property type="match status" value="1"/>
</dbReference>
<reference evidence="11 12" key="1">
    <citation type="journal article" date="2019" name="Emerg. Microbes Infect.">
        <title>Comprehensive subspecies identification of 175 nontuberculous mycobacteria species based on 7547 genomic profiles.</title>
        <authorList>
            <person name="Matsumoto Y."/>
            <person name="Kinjo T."/>
            <person name="Motooka D."/>
            <person name="Nabeya D."/>
            <person name="Jung N."/>
            <person name="Uechi K."/>
            <person name="Horii T."/>
            <person name="Iida T."/>
            <person name="Fujita J."/>
            <person name="Nakamura S."/>
        </authorList>
    </citation>
    <scope>NUCLEOTIDE SEQUENCE [LARGE SCALE GENOMIC DNA]</scope>
    <source>
        <strain evidence="11 12">JCM 6377</strain>
    </source>
</reference>
<evidence type="ECO:0000259" key="10">
    <source>
        <dbReference type="PROSITE" id="PS50109"/>
    </source>
</evidence>
<keyword evidence="8" id="KW-0902">Two-component regulatory system</keyword>
<dbReference type="InterPro" id="IPR003018">
    <property type="entry name" value="GAF"/>
</dbReference>
<dbReference type="PANTHER" id="PTHR24421:SF10">
    <property type="entry name" value="NITRATE_NITRITE SENSOR PROTEIN NARQ"/>
    <property type="match status" value="1"/>
</dbReference>
<dbReference type="InterPro" id="IPR050482">
    <property type="entry name" value="Sensor_HK_TwoCompSys"/>
</dbReference>
<comment type="caution">
    <text evidence="11">The sequence shown here is derived from an EMBL/GenBank/DDBJ whole genome shotgun (WGS) entry which is preliminary data.</text>
</comment>
<feature type="domain" description="Histidine kinase" evidence="10">
    <location>
        <begin position="327"/>
        <end position="420"/>
    </location>
</feature>
<accession>A0A7I9VYT5</accession>
<dbReference type="Pfam" id="PF02518">
    <property type="entry name" value="HATPase_c"/>
    <property type="match status" value="1"/>
</dbReference>
<dbReference type="Gene3D" id="3.30.450.40">
    <property type="match status" value="1"/>
</dbReference>
<keyword evidence="7" id="KW-0067">ATP-binding</keyword>
<dbReference type="PANTHER" id="PTHR24421">
    <property type="entry name" value="NITRATE/NITRITE SENSOR PROTEIN NARX-RELATED"/>
    <property type="match status" value="1"/>
</dbReference>
<proteinExistence type="predicted"/>
<dbReference type="AlphaFoldDB" id="A0A7I9VYT5"/>
<dbReference type="SUPFAM" id="SSF55781">
    <property type="entry name" value="GAF domain-like"/>
    <property type="match status" value="1"/>
</dbReference>
<dbReference type="GO" id="GO:0000155">
    <property type="term" value="F:phosphorelay sensor kinase activity"/>
    <property type="evidence" value="ECO:0007669"/>
    <property type="project" value="InterPro"/>
</dbReference>
<evidence type="ECO:0000256" key="4">
    <source>
        <dbReference type="ARBA" id="ARBA00022679"/>
    </source>
</evidence>
<dbReference type="GO" id="GO:0016020">
    <property type="term" value="C:membrane"/>
    <property type="evidence" value="ECO:0007669"/>
    <property type="project" value="InterPro"/>
</dbReference>
<evidence type="ECO:0000256" key="7">
    <source>
        <dbReference type="ARBA" id="ARBA00022840"/>
    </source>
</evidence>
<dbReference type="GO" id="GO:0046983">
    <property type="term" value="F:protein dimerization activity"/>
    <property type="evidence" value="ECO:0007669"/>
    <property type="project" value="InterPro"/>
</dbReference>
<evidence type="ECO:0000313" key="12">
    <source>
        <dbReference type="Proteomes" id="UP000465302"/>
    </source>
</evidence>
<evidence type="ECO:0000256" key="8">
    <source>
        <dbReference type="ARBA" id="ARBA00023012"/>
    </source>
</evidence>
<dbReference type="InterPro" id="IPR036890">
    <property type="entry name" value="HATPase_C_sf"/>
</dbReference>
<evidence type="ECO:0000256" key="6">
    <source>
        <dbReference type="ARBA" id="ARBA00022777"/>
    </source>
</evidence>
<evidence type="ECO:0000256" key="2">
    <source>
        <dbReference type="ARBA" id="ARBA00012438"/>
    </source>
</evidence>
<dbReference type="Pfam" id="PF07730">
    <property type="entry name" value="HisKA_3"/>
    <property type="match status" value="1"/>
</dbReference>
<evidence type="ECO:0000256" key="1">
    <source>
        <dbReference type="ARBA" id="ARBA00000085"/>
    </source>
</evidence>
<dbReference type="InterPro" id="IPR011712">
    <property type="entry name" value="Sig_transdc_His_kin_sub3_dim/P"/>
</dbReference>
<evidence type="ECO:0000313" key="11">
    <source>
        <dbReference type="EMBL" id="GFG50611.1"/>
    </source>
</evidence>
<organism evidence="11 12">
    <name type="scientific">Mycolicibacterium agri</name>
    <name type="common">Mycobacterium agri</name>
    <dbReference type="NCBI Taxonomy" id="36811"/>
    <lineage>
        <taxon>Bacteria</taxon>
        <taxon>Bacillati</taxon>
        <taxon>Actinomycetota</taxon>
        <taxon>Actinomycetes</taxon>
        <taxon>Mycobacteriales</taxon>
        <taxon>Mycobacteriaceae</taxon>
        <taxon>Mycolicibacterium</taxon>
    </lineage>
</organism>
<dbReference type="InterPro" id="IPR029016">
    <property type="entry name" value="GAF-like_dom_sf"/>
</dbReference>
<dbReference type="Pfam" id="PF13185">
    <property type="entry name" value="GAF_2"/>
    <property type="match status" value="1"/>
</dbReference>
<dbReference type="EMBL" id="BLKS01000001">
    <property type="protein sequence ID" value="GFG50611.1"/>
    <property type="molecule type" value="Genomic_DNA"/>
</dbReference>
<name>A0A7I9VYT5_MYCAG</name>